<keyword evidence="1" id="KW-0269">Exonuclease</keyword>
<proteinExistence type="predicted"/>
<dbReference type="InterPro" id="IPR038763">
    <property type="entry name" value="DHH_sf"/>
</dbReference>
<reference evidence="2" key="1">
    <citation type="submission" date="2016-10" db="EMBL/GenBank/DDBJ databases">
        <authorList>
            <person name="Varghese N."/>
            <person name="Submissions S."/>
        </authorList>
    </citation>
    <scope>NUCLEOTIDE SEQUENCE [LARGE SCALE GENOMIC DNA]</scope>
    <source>
        <strain evidence="2">CGMCC 1.6474</strain>
    </source>
</reference>
<dbReference type="Proteomes" id="UP000198804">
    <property type="component" value="Unassembled WGS sequence"/>
</dbReference>
<evidence type="ECO:0000313" key="2">
    <source>
        <dbReference type="Proteomes" id="UP000198804"/>
    </source>
</evidence>
<dbReference type="AlphaFoldDB" id="A0A1I4K0M0"/>
<dbReference type="PANTHER" id="PTHR30255">
    <property type="entry name" value="SINGLE-STRANDED-DNA-SPECIFIC EXONUCLEASE RECJ"/>
    <property type="match status" value="1"/>
</dbReference>
<evidence type="ECO:0000313" key="1">
    <source>
        <dbReference type="EMBL" id="SFL72342.1"/>
    </source>
</evidence>
<dbReference type="InterPro" id="IPR051673">
    <property type="entry name" value="SSDNA_exonuclease_RecJ"/>
</dbReference>
<dbReference type="PANTHER" id="PTHR30255:SF2">
    <property type="entry name" value="SINGLE-STRANDED-DNA-SPECIFIC EXONUCLEASE RECJ"/>
    <property type="match status" value="1"/>
</dbReference>
<dbReference type="OrthoDB" id="868021at2"/>
<dbReference type="GO" id="GO:0004527">
    <property type="term" value="F:exonuclease activity"/>
    <property type="evidence" value="ECO:0007669"/>
    <property type="project" value="UniProtKB-KW"/>
</dbReference>
<protein>
    <submittedName>
        <fullName evidence="1">Single-stranded-DNA-specific exonuclease</fullName>
    </submittedName>
</protein>
<keyword evidence="1" id="KW-0378">Hydrolase</keyword>
<dbReference type="SUPFAM" id="SSF64182">
    <property type="entry name" value="DHH phosphoesterases"/>
    <property type="match status" value="1"/>
</dbReference>
<name>A0A1I4K0M0_9HYPH</name>
<gene>
    <name evidence="1" type="ORF">SAMN04488125_12252</name>
</gene>
<keyword evidence="2" id="KW-1185">Reference proteome</keyword>
<dbReference type="RefSeq" id="WP_091950524.1">
    <property type="nucleotide sequence ID" value="NZ_FOSV01000022.1"/>
</dbReference>
<dbReference type="EMBL" id="FOSV01000022">
    <property type="protein sequence ID" value="SFL72342.1"/>
    <property type="molecule type" value="Genomic_DNA"/>
</dbReference>
<accession>A0A1I4K0M0</accession>
<sequence length="355" mass="36736">MSTLAAHGAAFAEAVAGFGPGAPIVLCHDDADGLSAGALLWRALARTGREPRPVRVIGRGESAWSPAIRDELAAHAPGGLVVTDLGVQAGAILPGVPTVLVDHHVPRSWPEAADAIVISGHADAPIPTSSLLAHACAASLGPADDLAWLAGIGLVGDLGERAASADFPEIMGPLRKAHTAKALREAVSLVNAPRRSASGDAGPALRMLLRAQGPRDIVAGTEPDAAALHAARAEVKAALDAARAVPPLFAVPVALIRCDSPCQIHPLVAQSWIHRLRRQVVIGANAGFRAGYVHFAVRSLGVPNLIGFLEERAPPLGSEDQFAQGHRRATGGQVRVETWNRFTEGLGFGPEARVA</sequence>
<organism evidence="1 2">
    <name type="scientific">Methylorubrum salsuginis</name>
    <dbReference type="NCBI Taxonomy" id="414703"/>
    <lineage>
        <taxon>Bacteria</taxon>
        <taxon>Pseudomonadati</taxon>
        <taxon>Pseudomonadota</taxon>
        <taxon>Alphaproteobacteria</taxon>
        <taxon>Hyphomicrobiales</taxon>
        <taxon>Methylobacteriaceae</taxon>
        <taxon>Methylorubrum</taxon>
    </lineage>
</organism>
<keyword evidence="1" id="KW-0540">Nuclease</keyword>
<dbReference type="STRING" id="414703.SAMN04488125_12252"/>